<dbReference type="NCBIfam" id="NF041216">
    <property type="entry name" value="CU044_2847_fam"/>
    <property type="match status" value="1"/>
</dbReference>
<name>A0ABS6H3L7_9PROT</name>
<dbReference type="RefSeq" id="WP_216873544.1">
    <property type="nucleotide sequence ID" value="NZ_JAERQM010000001.1"/>
</dbReference>
<gene>
    <name evidence="2" type="ORF">JJQ90_06080</name>
</gene>
<sequence>MSARMQVELPDGRRLFIGGGGTTTGMGEVSVGGRVAAASAEVFEKGLSTLADLFGMLDSAVSRLPKRPDTIEMEFRAKITGECDLWVVSGEGEAEFTVKVTWGAK</sequence>
<dbReference type="Proteomes" id="UP000689967">
    <property type="component" value="Unassembled WGS sequence"/>
</dbReference>
<protein>
    <recommendedName>
        <fullName evidence="1">Trypsin-co-occurring domain-containing protein</fullName>
    </recommendedName>
</protein>
<dbReference type="Pfam" id="PF19493">
    <property type="entry name" value="Trypco1"/>
    <property type="match status" value="1"/>
</dbReference>
<evidence type="ECO:0000259" key="1">
    <source>
        <dbReference type="Pfam" id="PF19493"/>
    </source>
</evidence>
<keyword evidence="3" id="KW-1185">Reference proteome</keyword>
<proteinExistence type="predicted"/>
<evidence type="ECO:0000313" key="3">
    <source>
        <dbReference type="Proteomes" id="UP000689967"/>
    </source>
</evidence>
<dbReference type="EMBL" id="JAERQM010000001">
    <property type="protein sequence ID" value="MBU8543264.1"/>
    <property type="molecule type" value="Genomic_DNA"/>
</dbReference>
<comment type="caution">
    <text evidence="2">The sequence shown here is derived from an EMBL/GenBank/DDBJ whole genome shotgun (WGS) entry which is preliminary data.</text>
</comment>
<dbReference type="InterPro" id="IPR045794">
    <property type="entry name" value="Trypco1"/>
</dbReference>
<accession>A0ABS6H3L7</accession>
<reference evidence="2 3" key="1">
    <citation type="submission" date="2021-01" db="EMBL/GenBank/DDBJ databases">
        <title>Roseomonas sp. nov, a bacterium isolated from an oil production mixture in Yumen Oilfield.</title>
        <authorList>
            <person name="Wu D."/>
        </authorList>
    </citation>
    <scope>NUCLEOTIDE SEQUENCE [LARGE SCALE GENOMIC DNA]</scope>
    <source>
        <strain evidence="2 3">ROY-5-3</strain>
    </source>
</reference>
<evidence type="ECO:0000313" key="2">
    <source>
        <dbReference type="EMBL" id="MBU8543264.1"/>
    </source>
</evidence>
<organism evidence="2 3">
    <name type="scientific">Falsiroseomonas oleicola</name>
    <dbReference type="NCBI Taxonomy" id="2801474"/>
    <lineage>
        <taxon>Bacteria</taxon>
        <taxon>Pseudomonadati</taxon>
        <taxon>Pseudomonadota</taxon>
        <taxon>Alphaproteobacteria</taxon>
        <taxon>Acetobacterales</taxon>
        <taxon>Roseomonadaceae</taxon>
        <taxon>Falsiroseomonas</taxon>
    </lineage>
</organism>
<feature type="domain" description="Trypsin-co-occurring" evidence="1">
    <location>
        <begin position="8"/>
        <end position="103"/>
    </location>
</feature>